<feature type="transmembrane region" description="Helical" evidence="1">
    <location>
        <begin position="236"/>
        <end position="255"/>
    </location>
</feature>
<feature type="transmembrane region" description="Helical" evidence="1">
    <location>
        <begin position="178"/>
        <end position="196"/>
    </location>
</feature>
<reference evidence="2 3" key="1">
    <citation type="submission" date="2019-07" db="EMBL/GenBank/DDBJ databases">
        <authorList>
            <person name="Huq M.A."/>
        </authorList>
    </citation>
    <scope>NUCLEOTIDE SEQUENCE [LARGE SCALE GENOMIC DNA]</scope>
    <source>
        <strain evidence="2 3">MAH-19</strain>
    </source>
</reference>
<dbReference type="EMBL" id="VLPK01000001">
    <property type="protein sequence ID" value="TSJ44335.1"/>
    <property type="molecule type" value="Genomic_DNA"/>
</dbReference>
<dbReference type="AlphaFoldDB" id="A0A556MWT9"/>
<dbReference type="OrthoDB" id="1122300at2"/>
<keyword evidence="3" id="KW-1185">Reference proteome</keyword>
<comment type="caution">
    <text evidence="2">The sequence shown here is derived from an EMBL/GenBank/DDBJ whole genome shotgun (WGS) entry which is preliminary data.</text>
</comment>
<feature type="transmembrane region" description="Helical" evidence="1">
    <location>
        <begin position="71"/>
        <end position="91"/>
    </location>
</feature>
<feature type="transmembrane region" description="Helical" evidence="1">
    <location>
        <begin position="106"/>
        <end position="124"/>
    </location>
</feature>
<accession>A0A556MWT9</accession>
<evidence type="ECO:0000313" key="2">
    <source>
        <dbReference type="EMBL" id="TSJ44335.1"/>
    </source>
</evidence>
<evidence type="ECO:0000256" key="1">
    <source>
        <dbReference type="SAM" id="Phobius"/>
    </source>
</evidence>
<keyword evidence="1" id="KW-1133">Transmembrane helix</keyword>
<feature type="transmembrane region" description="Helical" evidence="1">
    <location>
        <begin position="203"/>
        <end position="224"/>
    </location>
</feature>
<protein>
    <recommendedName>
        <fullName evidence="4">DoxX family protein</fullName>
    </recommendedName>
</protein>
<sequence>MEKYSSIWRLFYALAIIGIAVQQMVLGIFMPVIIPPNAPLLSGSLACVWIISVLLLSASLVIIISGRYARAASLLTGGFLLLLFIVFHLPYQLKNNLHFLAGWSDALKILALSGGAFVAAGSVATKSRLVKTIPILQSFIPLGRFFFAIDLLVAGIMHFVYISFVVMLVPAWIPWHIFWSYLAGIALIAGALGIILDIKLQLAATLLGAVIFIWLITLHIPRAIADPVSGHGNEIVSVFEALGFSGIAFLIAGNAKKKR</sequence>
<gene>
    <name evidence="2" type="ORF">FO440_09205</name>
</gene>
<feature type="transmembrane region" description="Helical" evidence="1">
    <location>
        <begin position="145"/>
        <end position="172"/>
    </location>
</feature>
<dbReference type="Proteomes" id="UP000318733">
    <property type="component" value="Unassembled WGS sequence"/>
</dbReference>
<feature type="transmembrane region" description="Helical" evidence="1">
    <location>
        <begin position="40"/>
        <end position="64"/>
    </location>
</feature>
<evidence type="ECO:0008006" key="4">
    <source>
        <dbReference type="Google" id="ProtNLM"/>
    </source>
</evidence>
<keyword evidence="1" id="KW-0472">Membrane</keyword>
<feature type="transmembrane region" description="Helical" evidence="1">
    <location>
        <begin position="12"/>
        <end position="34"/>
    </location>
</feature>
<keyword evidence="1" id="KW-0812">Transmembrane</keyword>
<name>A0A556MWT9_9SPHI</name>
<proteinExistence type="predicted"/>
<evidence type="ECO:0000313" key="3">
    <source>
        <dbReference type="Proteomes" id="UP000318733"/>
    </source>
</evidence>
<organism evidence="2 3">
    <name type="scientific">Mucilaginibacter corticis</name>
    <dbReference type="NCBI Taxonomy" id="2597670"/>
    <lineage>
        <taxon>Bacteria</taxon>
        <taxon>Pseudomonadati</taxon>
        <taxon>Bacteroidota</taxon>
        <taxon>Sphingobacteriia</taxon>
        <taxon>Sphingobacteriales</taxon>
        <taxon>Sphingobacteriaceae</taxon>
        <taxon>Mucilaginibacter</taxon>
    </lineage>
</organism>
<dbReference type="RefSeq" id="WP_144247896.1">
    <property type="nucleotide sequence ID" value="NZ_VLPK01000001.1"/>
</dbReference>